<accession>A0A6G0WM18</accession>
<evidence type="ECO:0000313" key="3">
    <source>
        <dbReference type="Proteomes" id="UP000478052"/>
    </source>
</evidence>
<evidence type="ECO:0000313" key="2">
    <source>
        <dbReference type="EMBL" id="KAF0728345.1"/>
    </source>
</evidence>
<dbReference type="EMBL" id="VUJU01008598">
    <property type="protein sequence ID" value="KAF0728345.1"/>
    <property type="molecule type" value="Genomic_DNA"/>
</dbReference>
<feature type="compositionally biased region" description="Basic residues" evidence="1">
    <location>
        <begin position="1"/>
        <end position="12"/>
    </location>
</feature>
<comment type="caution">
    <text evidence="2">The sequence shown here is derived from an EMBL/GenBank/DDBJ whole genome shotgun (WGS) entry which is preliminary data.</text>
</comment>
<organism evidence="2 3">
    <name type="scientific">Aphis craccivora</name>
    <name type="common">Cowpea aphid</name>
    <dbReference type="NCBI Taxonomy" id="307492"/>
    <lineage>
        <taxon>Eukaryota</taxon>
        <taxon>Metazoa</taxon>
        <taxon>Ecdysozoa</taxon>
        <taxon>Arthropoda</taxon>
        <taxon>Hexapoda</taxon>
        <taxon>Insecta</taxon>
        <taxon>Pterygota</taxon>
        <taxon>Neoptera</taxon>
        <taxon>Paraneoptera</taxon>
        <taxon>Hemiptera</taxon>
        <taxon>Sternorrhyncha</taxon>
        <taxon>Aphidomorpha</taxon>
        <taxon>Aphidoidea</taxon>
        <taxon>Aphididae</taxon>
        <taxon>Aphidini</taxon>
        <taxon>Aphis</taxon>
        <taxon>Aphis</taxon>
    </lineage>
</organism>
<evidence type="ECO:0000256" key="1">
    <source>
        <dbReference type="SAM" id="MobiDB-lite"/>
    </source>
</evidence>
<feature type="region of interest" description="Disordered" evidence="1">
    <location>
        <begin position="1"/>
        <end position="21"/>
    </location>
</feature>
<dbReference type="OrthoDB" id="10579226at2759"/>
<proteinExistence type="predicted"/>
<dbReference type="AlphaFoldDB" id="A0A6G0WM18"/>
<name>A0A6G0WM18_APHCR</name>
<protein>
    <submittedName>
        <fullName evidence="2">Uncharacterized protein</fullName>
    </submittedName>
</protein>
<gene>
    <name evidence="2" type="ORF">FWK35_00022416</name>
</gene>
<dbReference type="Proteomes" id="UP000478052">
    <property type="component" value="Unassembled WGS sequence"/>
</dbReference>
<sequence length="90" mass="10231">MKEKKHIHRNKRKEVPPQLENRKDLHIPGLWRQTLDGRNFILCDDGLDDKILIFGTPEIFSKMCELRGDSRGALGAAPPQPTLCPISSIK</sequence>
<keyword evidence="3" id="KW-1185">Reference proteome</keyword>
<reference evidence="2 3" key="1">
    <citation type="submission" date="2019-08" db="EMBL/GenBank/DDBJ databases">
        <title>Whole genome of Aphis craccivora.</title>
        <authorList>
            <person name="Voronova N.V."/>
            <person name="Shulinski R.S."/>
            <person name="Bandarenka Y.V."/>
            <person name="Zhorov D.G."/>
            <person name="Warner D."/>
        </authorList>
    </citation>
    <scope>NUCLEOTIDE SEQUENCE [LARGE SCALE GENOMIC DNA]</scope>
    <source>
        <strain evidence="2">180601</strain>
        <tissue evidence="2">Whole Body</tissue>
    </source>
</reference>